<organism evidence="3 4">
    <name type="scientific">Geothrix oryzae</name>
    <dbReference type="NCBI Taxonomy" id="2927975"/>
    <lineage>
        <taxon>Bacteria</taxon>
        <taxon>Pseudomonadati</taxon>
        <taxon>Acidobacteriota</taxon>
        <taxon>Holophagae</taxon>
        <taxon>Holophagales</taxon>
        <taxon>Holophagaceae</taxon>
        <taxon>Geothrix</taxon>
    </lineage>
</organism>
<feature type="chain" id="PRO_5045115595" description="DUF3373 domain-containing protein" evidence="2">
    <location>
        <begin position="24"/>
        <end position="576"/>
    </location>
</feature>
<keyword evidence="4" id="KW-1185">Reference proteome</keyword>
<dbReference type="EMBL" id="AP027079">
    <property type="protein sequence ID" value="BDU70149.1"/>
    <property type="molecule type" value="Genomic_DNA"/>
</dbReference>
<reference evidence="4" key="1">
    <citation type="journal article" date="2023" name="Int. J. Syst. Evol. Microbiol.">
        <title>Mesoterricola silvestris gen. nov., sp. nov., Mesoterricola sediminis sp. nov., Geothrix oryzae sp. nov., Geothrix edaphica sp. nov., Geothrix rubra sp. nov., and Geothrix limicola sp. nov., six novel members of Acidobacteriota isolated from soils.</title>
        <authorList>
            <person name="Itoh H."/>
            <person name="Sugisawa Y."/>
            <person name="Mise K."/>
            <person name="Xu Z."/>
            <person name="Kuniyasu M."/>
            <person name="Ushijima N."/>
            <person name="Kawano K."/>
            <person name="Kobayashi E."/>
            <person name="Shiratori Y."/>
            <person name="Masuda Y."/>
            <person name="Senoo K."/>
        </authorList>
    </citation>
    <scope>NUCLEOTIDE SEQUENCE [LARGE SCALE GENOMIC DNA]</scope>
    <source>
        <strain evidence="4">Red222</strain>
    </source>
</reference>
<dbReference type="Pfam" id="PF11853">
    <property type="entry name" value="DUF3373"/>
    <property type="match status" value="1"/>
</dbReference>
<dbReference type="RefSeq" id="WP_286353867.1">
    <property type="nucleotide sequence ID" value="NZ_AP027079.1"/>
</dbReference>
<accession>A0ABN6UYL5</accession>
<keyword evidence="2" id="KW-0732">Signal</keyword>
<protein>
    <recommendedName>
        <fullName evidence="5">DUF3373 domain-containing protein</fullName>
    </recommendedName>
</protein>
<gene>
    <name evidence="3" type="ORF">GETHOR_22500</name>
</gene>
<feature type="coiled-coil region" evidence="1">
    <location>
        <begin position="17"/>
        <end position="51"/>
    </location>
</feature>
<evidence type="ECO:0000256" key="1">
    <source>
        <dbReference type="SAM" id="Coils"/>
    </source>
</evidence>
<evidence type="ECO:0008006" key="5">
    <source>
        <dbReference type="Google" id="ProtNLM"/>
    </source>
</evidence>
<feature type="signal peptide" evidence="2">
    <location>
        <begin position="1"/>
        <end position="23"/>
    </location>
</feature>
<evidence type="ECO:0000313" key="4">
    <source>
        <dbReference type="Proteomes" id="UP001242010"/>
    </source>
</evidence>
<name>A0ABN6UYL5_9BACT</name>
<sequence>MKPSRIMLALVAMLAPAALSAQSNEDLQKQIEQLKTQLKAIEEKAATAQEVDARLVKVETKVAGDNIQWGGDLRTRFESSEWHFKPYQQFMGFAQSAGYPGPLPPGYAYPFVPLTQNSPAQDWTNSVQWSTRLRLKLGITINEHAKIMGRLTMYKVHGGADVPTFNGSPNTVQNSFNSAKVPGTDVLRVERASLVYDFPVGVLSIGRQNTSDGPPFEVKDGVERQATPQALAVNAMVDGIGFKFHLDKLGLPEGTLLGLCYGVGYESGFGGGGNVKASAAPVGFNFTNVNWTPQGPNASAATLQVASIGPLKDSTVLGAMYDMPLLFQIGDTVSSTNLYIGYNRMGNLTDIPFGSTNNFPVPAMPGMGGMPAIQYVTATNNLGDIDQWTATWKHKVGDSFTYFASYGHIKSLPNGKMSQYGAYWTMPAAFGGQTQQLAGFGGLLGDANKSQTASAYYVGMRWDATEKLGFGAEFNHGSPRWWTYSPATGEATEKLGTRGDVWEGYIHWQFAKNAAFRLGFLDYKYSHAFSGWHISPGPSMPGQSWEDAYDLNKNPMLQYGFPASVKSTYASIEVKF</sequence>
<dbReference type="Proteomes" id="UP001242010">
    <property type="component" value="Chromosome"/>
</dbReference>
<evidence type="ECO:0000313" key="3">
    <source>
        <dbReference type="EMBL" id="BDU70149.1"/>
    </source>
</evidence>
<keyword evidence="1" id="KW-0175">Coiled coil</keyword>
<proteinExistence type="predicted"/>
<dbReference type="InterPro" id="IPR021803">
    <property type="entry name" value="DUF3373"/>
</dbReference>
<evidence type="ECO:0000256" key="2">
    <source>
        <dbReference type="SAM" id="SignalP"/>
    </source>
</evidence>